<dbReference type="Pfam" id="PF09924">
    <property type="entry name" value="LPG_synthase_C"/>
    <property type="match status" value="1"/>
</dbReference>
<evidence type="ECO:0000313" key="3">
    <source>
        <dbReference type="Proteomes" id="UP000018735"/>
    </source>
</evidence>
<dbReference type="SUPFAM" id="SSF55729">
    <property type="entry name" value="Acyl-CoA N-acyltransferases (Nat)"/>
    <property type="match status" value="1"/>
</dbReference>
<dbReference type="Gene3D" id="3.40.630.30">
    <property type="match status" value="1"/>
</dbReference>
<dbReference type="InterPro" id="IPR016732">
    <property type="entry name" value="UCP018688"/>
</dbReference>
<dbReference type="KEGG" id="mgz:GCW_01755"/>
<dbReference type="RefSeq" id="WP_011884197.1">
    <property type="nucleotide sequence ID" value="NC_023030.2"/>
</dbReference>
<proteinExistence type="predicted"/>
<evidence type="ECO:0000313" key="2">
    <source>
        <dbReference type="EMBL" id="AHB99599.1"/>
    </source>
</evidence>
<gene>
    <name evidence="2" type="ORF">GCW_01755</name>
</gene>
<dbReference type="AlphaFoldDB" id="A0A0F6CKH7"/>
<dbReference type="eggNOG" id="COG4866">
    <property type="taxonomic scope" value="Bacteria"/>
</dbReference>
<accession>A0A0F6CKH7</accession>
<reference evidence="2 3" key="1">
    <citation type="journal article" date="2011" name="PLoS ONE">
        <title>Core proteome of the minimal cell: comparative proteomics of three mollicute species.</title>
        <authorList>
            <person name="Fisunov G.Y."/>
            <person name="Alexeev D.G."/>
            <person name="Bazaleev N.A."/>
            <person name="Ladygina V.G."/>
            <person name="Galyamina M.A."/>
            <person name="Kondratov I.G."/>
            <person name="Zhukova N.A."/>
            <person name="Serebryakova M.V."/>
            <person name="Demina I.A."/>
            <person name="Govorun V.M."/>
        </authorList>
    </citation>
    <scope>NUCLEOTIDE SEQUENCE [LARGE SCALE GENOMIC DNA]</scope>
    <source>
        <strain evidence="2 3">S6</strain>
    </source>
</reference>
<evidence type="ECO:0000259" key="1">
    <source>
        <dbReference type="Pfam" id="PF09924"/>
    </source>
</evidence>
<dbReference type="InterPro" id="IPR016181">
    <property type="entry name" value="Acyl_CoA_acyltransferase"/>
</dbReference>
<feature type="domain" description="Phosphatidylglycerol lysyltransferase C-terminal" evidence="1">
    <location>
        <begin position="134"/>
        <end position="304"/>
    </location>
</feature>
<dbReference type="HOGENOM" id="CLU_876997_0_0_14"/>
<dbReference type="InterPro" id="IPR024320">
    <property type="entry name" value="LPG_synthase_C"/>
</dbReference>
<dbReference type="PANTHER" id="PTHR41373:SF1">
    <property type="entry name" value="PHOSPHATIDYLGLYCEROL LYSYLTRANSFERASE C-TERMINAL DOMAIN-CONTAINING PROTEIN"/>
    <property type="match status" value="1"/>
</dbReference>
<protein>
    <recommendedName>
        <fullName evidence="1">Phosphatidylglycerol lysyltransferase C-terminal domain-containing protein</fullName>
    </recommendedName>
</protein>
<organism evidence="2 3">
    <name type="scientific">Mycoplasmoides gallisepticum S6</name>
    <dbReference type="NCBI Taxonomy" id="1006581"/>
    <lineage>
        <taxon>Bacteria</taxon>
        <taxon>Bacillati</taxon>
        <taxon>Mycoplasmatota</taxon>
        <taxon>Mycoplasmoidales</taxon>
        <taxon>Mycoplasmoidaceae</taxon>
        <taxon>Mycoplasmoides</taxon>
    </lineage>
</organism>
<dbReference type="PANTHER" id="PTHR41373">
    <property type="entry name" value="DUF2156 DOMAIN-CONTAINING PROTEIN"/>
    <property type="match status" value="1"/>
</dbReference>
<name>A0A0F6CKH7_MYCGL</name>
<dbReference type="EMBL" id="CP006916">
    <property type="protein sequence ID" value="AHB99599.1"/>
    <property type="molecule type" value="Genomic_DNA"/>
</dbReference>
<sequence length="308" mass="36105">MDRLDLTNASKLQERINQIDSSHFYSALTYYSWSFYGLNISYQFHEKGISFFGEINLEKNLLHEVLQDKYCPTQKVIFAPITKPNQPDDFLDLIKGQIEQLDNLQAIYIDDLTGIELEWVKSKYDVEIIHESSTNFLYETKKIMTLSGKSLQKKRNHLNFFIKQYEKDAKIKINQEVDLNQLEKFYLGWINDCEDPSAYQSELALFRAIKPLIQDGSLKLTALYYLDQIIGFCVSYSLNNRCEIFIEHCDETYRGSYQYLLSNSLRIHHSNDALTDRQDDMGSASISYSKLSYKPEFIIKRYLVKVIC</sequence>
<dbReference type="Proteomes" id="UP000018735">
    <property type="component" value="Chromosome"/>
</dbReference>